<protein>
    <submittedName>
        <fullName evidence="1">Uncharacterized protein</fullName>
    </submittedName>
</protein>
<reference evidence="2" key="1">
    <citation type="submission" date="2016-10" db="EMBL/GenBank/DDBJ databases">
        <authorList>
            <person name="Varghese N."/>
            <person name="Submissions S."/>
        </authorList>
    </citation>
    <scope>NUCLEOTIDE SEQUENCE [LARGE SCALE GENOMIC DNA]</scope>
    <source>
        <strain evidence="2">DSM 44498</strain>
    </source>
</reference>
<dbReference type="EMBL" id="FNSV01000009">
    <property type="protein sequence ID" value="SED98552.1"/>
    <property type="molecule type" value="Genomic_DNA"/>
</dbReference>
<evidence type="ECO:0000313" key="1">
    <source>
        <dbReference type="EMBL" id="SED98552.1"/>
    </source>
</evidence>
<dbReference type="AlphaFoldDB" id="A0A1H5F577"/>
<keyword evidence="2" id="KW-1185">Reference proteome</keyword>
<accession>A0A1H5F577</accession>
<organism evidence="1 2">
    <name type="scientific">Rhodococcus koreensis</name>
    <dbReference type="NCBI Taxonomy" id="99653"/>
    <lineage>
        <taxon>Bacteria</taxon>
        <taxon>Bacillati</taxon>
        <taxon>Actinomycetota</taxon>
        <taxon>Actinomycetes</taxon>
        <taxon>Mycobacteriales</taxon>
        <taxon>Nocardiaceae</taxon>
        <taxon>Rhodococcus</taxon>
    </lineage>
</organism>
<proteinExistence type="predicted"/>
<dbReference type="OrthoDB" id="4489059at2"/>
<sequence>MENDLRTLYNEKLKELQLSSRQLAERLGGRYDYETVKRRLKSGGLPVNEIAHFVEALKIDPDALLRALLPDLPDAHSTVTEWKNLKMQVVQLEDELKVRRSGAVDHLGLAADITASGRWAVGILPNRSGPSADAEVLTGTRLAVTPVRPDLIPPGETVRSALLLEFGEIIRDRAVFLADHVRPRPKPPIPVDDSQVVYLSIPGFTADRPPAQSAVPLPRLGVKSVAVVALTQTAWRENVTAVAARALGWGVQNTSSIGRVATPVKDGDRDLFIESMNKVRNDGLNRYLLSPPDHTFIHHAGREVTGEFPERHSLVELAASEFRDQLPFIVLLRESDRIIARQERMSVRYDTGEPRFPATTWEKWRNELTDAVESLDSNRMMILDVDLPWDKQDELDGPPADVEVRNRAQWGRSAKLAQKIINQLFSLGTVGSSRPADNMDPEAERVLRAARMYI</sequence>
<dbReference type="Proteomes" id="UP000183561">
    <property type="component" value="Unassembled WGS sequence"/>
</dbReference>
<dbReference type="RefSeq" id="WP_072950780.1">
    <property type="nucleotide sequence ID" value="NZ_FNSV01000009.1"/>
</dbReference>
<evidence type="ECO:0000313" key="2">
    <source>
        <dbReference type="Proteomes" id="UP000183561"/>
    </source>
</evidence>
<gene>
    <name evidence="1" type="ORF">SAMN04490239_9498</name>
</gene>
<name>A0A1H5F577_9NOCA</name>